<dbReference type="EMBL" id="JAYMYR010000011">
    <property type="protein sequence ID" value="KAK7332748.1"/>
    <property type="molecule type" value="Genomic_DNA"/>
</dbReference>
<dbReference type="PANTHER" id="PTHR11240">
    <property type="entry name" value="RIBONUCLEASE T2"/>
    <property type="match status" value="1"/>
</dbReference>
<dbReference type="InterPro" id="IPR033697">
    <property type="entry name" value="Ribonuclease_T2_eukaryotic"/>
</dbReference>
<evidence type="ECO:0000313" key="9">
    <source>
        <dbReference type="EMBL" id="KAK7332748.1"/>
    </source>
</evidence>
<evidence type="ECO:0000256" key="8">
    <source>
        <dbReference type="SAM" id="SignalP"/>
    </source>
</evidence>
<protein>
    <submittedName>
        <fullName evidence="9">Uncharacterized protein</fullName>
    </submittedName>
</protein>
<feature type="signal peptide" evidence="8">
    <location>
        <begin position="1"/>
        <end position="21"/>
    </location>
</feature>
<dbReference type="Gene3D" id="3.90.730.10">
    <property type="entry name" value="Ribonuclease T2-like"/>
    <property type="match status" value="1"/>
</dbReference>
<dbReference type="GO" id="GO:0006401">
    <property type="term" value="P:RNA catabolic process"/>
    <property type="evidence" value="ECO:0007669"/>
    <property type="project" value="TreeGrafter"/>
</dbReference>
<gene>
    <name evidence="9" type="ORF">VNO80_29503</name>
</gene>
<dbReference type="SUPFAM" id="SSF55895">
    <property type="entry name" value="Ribonuclease Rh-like"/>
    <property type="match status" value="1"/>
</dbReference>
<feature type="chain" id="PRO_5042970145" evidence="8">
    <location>
        <begin position="22"/>
        <end position="219"/>
    </location>
</feature>
<evidence type="ECO:0000256" key="2">
    <source>
        <dbReference type="ARBA" id="ARBA00022722"/>
    </source>
</evidence>
<reference evidence="9 10" key="1">
    <citation type="submission" date="2024-01" db="EMBL/GenBank/DDBJ databases">
        <title>The genomes of 5 underutilized Papilionoideae crops provide insights into root nodulation and disease resistanc.</title>
        <authorList>
            <person name="Jiang F."/>
        </authorList>
    </citation>
    <scope>NUCLEOTIDE SEQUENCE [LARGE SCALE GENOMIC DNA]</scope>
    <source>
        <strain evidence="9">JINMINGXINNONG_FW02</strain>
        <tissue evidence="9">Leaves</tissue>
    </source>
</reference>
<accession>A0AAN9QIJ6</accession>
<dbReference type="Pfam" id="PF00445">
    <property type="entry name" value="Ribonuclease_T2"/>
    <property type="match status" value="1"/>
</dbReference>
<sequence>MSMLFVFYLFLLLDVPKSCIAEKDYEFFMLAQQWPKGYCNRVGVPCKSRPNKFTIHGLWPQGRNGQLITNGNDSNHLAYDDIKPVENQLSLNWPSLIGKDFDFWYSEWKKHGTCSEKEFSKLEYFKLALHNYAQNDLMGILKRANIVPNKKQLYNISSVVAAVHQHTQHQPRLVCYLDTQLNVSALYEIGICYGEDGKSYKNCLDPHGTCRGTELIYPK</sequence>
<keyword evidence="3" id="KW-0378">Hydrolase</keyword>
<dbReference type="Proteomes" id="UP001374584">
    <property type="component" value="Unassembled WGS sequence"/>
</dbReference>
<feature type="active site" evidence="6">
    <location>
        <position position="111"/>
    </location>
</feature>
<dbReference type="AlphaFoldDB" id="A0AAN9QIJ6"/>
<dbReference type="GO" id="GO:0033897">
    <property type="term" value="F:ribonuclease T2 activity"/>
    <property type="evidence" value="ECO:0007669"/>
    <property type="project" value="InterPro"/>
</dbReference>
<dbReference type="PANTHER" id="PTHR11240:SF59">
    <property type="entry name" value="RIBONUCLEASE T2 FAMILY PROTEIN"/>
    <property type="match status" value="1"/>
</dbReference>
<evidence type="ECO:0000256" key="5">
    <source>
        <dbReference type="ARBA" id="ARBA00023239"/>
    </source>
</evidence>
<feature type="active site" evidence="6">
    <location>
        <position position="56"/>
    </location>
</feature>
<keyword evidence="10" id="KW-1185">Reference proteome</keyword>
<keyword evidence="4" id="KW-1015">Disulfide bond</keyword>
<keyword evidence="2" id="KW-0540">Nuclease</keyword>
<dbReference type="GO" id="GO:0003723">
    <property type="term" value="F:RNA binding"/>
    <property type="evidence" value="ECO:0007669"/>
    <property type="project" value="InterPro"/>
</dbReference>
<evidence type="ECO:0000256" key="3">
    <source>
        <dbReference type="ARBA" id="ARBA00022759"/>
    </source>
</evidence>
<organism evidence="9 10">
    <name type="scientific">Phaseolus coccineus</name>
    <name type="common">Scarlet runner bean</name>
    <name type="synonym">Phaseolus multiflorus</name>
    <dbReference type="NCBI Taxonomy" id="3886"/>
    <lineage>
        <taxon>Eukaryota</taxon>
        <taxon>Viridiplantae</taxon>
        <taxon>Streptophyta</taxon>
        <taxon>Embryophyta</taxon>
        <taxon>Tracheophyta</taxon>
        <taxon>Spermatophyta</taxon>
        <taxon>Magnoliopsida</taxon>
        <taxon>eudicotyledons</taxon>
        <taxon>Gunneridae</taxon>
        <taxon>Pentapetalae</taxon>
        <taxon>rosids</taxon>
        <taxon>fabids</taxon>
        <taxon>Fabales</taxon>
        <taxon>Fabaceae</taxon>
        <taxon>Papilionoideae</taxon>
        <taxon>50 kb inversion clade</taxon>
        <taxon>NPAAA clade</taxon>
        <taxon>indigoferoid/millettioid clade</taxon>
        <taxon>Phaseoleae</taxon>
        <taxon>Phaseolus</taxon>
    </lineage>
</organism>
<evidence type="ECO:0000256" key="1">
    <source>
        <dbReference type="ARBA" id="ARBA00007469"/>
    </source>
</evidence>
<evidence type="ECO:0000256" key="6">
    <source>
        <dbReference type="PIRSR" id="PIRSR633697-1"/>
    </source>
</evidence>
<dbReference type="InterPro" id="IPR036430">
    <property type="entry name" value="RNase_T2-like_sf"/>
</dbReference>
<evidence type="ECO:0000313" key="10">
    <source>
        <dbReference type="Proteomes" id="UP001374584"/>
    </source>
</evidence>
<dbReference type="CDD" id="cd01061">
    <property type="entry name" value="RNase_T2_euk"/>
    <property type="match status" value="1"/>
</dbReference>
<evidence type="ECO:0000256" key="7">
    <source>
        <dbReference type="RuleBase" id="RU004328"/>
    </source>
</evidence>
<keyword evidence="8" id="KW-0732">Signal</keyword>
<keyword evidence="3" id="KW-0255">Endonuclease</keyword>
<dbReference type="InterPro" id="IPR018188">
    <property type="entry name" value="RNase_T2_His_AS_1"/>
</dbReference>
<dbReference type="InterPro" id="IPR001568">
    <property type="entry name" value="RNase_T2-like"/>
</dbReference>
<name>A0AAN9QIJ6_PHACN</name>
<evidence type="ECO:0000256" key="4">
    <source>
        <dbReference type="ARBA" id="ARBA00023157"/>
    </source>
</evidence>
<dbReference type="PROSITE" id="PS00530">
    <property type="entry name" value="RNASE_T2_1"/>
    <property type="match status" value="1"/>
</dbReference>
<proteinExistence type="inferred from homology"/>
<keyword evidence="5" id="KW-0456">Lyase</keyword>
<comment type="similarity">
    <text evidence="1 7">Belongs to the RNase T2 family.</text>
</comment>
<feature type="active site" evidence="6">
    <location>
        <position position="107"/>
    </location>
</feature>
<comment type="caution">
    <text evidence="9">The sequence shown here is derived from an EMBL/GenBank/DDBJ whole genome shotgun (WGS) entry which is preliminary data.</text>
</comment>
<dbReference type="GO" id="GO:0005576">
    <property type="term" value="C:extracellular region"/>
    <property type="evidence" value="ECO:0007669"/>
    <property type="project" value="TreeGrafter"/>
</dbReference>